<sequence>MGEIVGGQISWGYLDSHRASTIIECYKWIACIAGTATAAIDLKRRRPETIGLLLPAANGVCFKPIYLSSSDAVDITVADHLHVTEIFLNSLLRQHFSFPFRIDKLQRKLISVYEDYCESTL</sequence>
<proteinExistence type="predicted"/>
<evidence type="ECO:0000313" key="1">
    <source>
        <dbReference type="EMBL" id="SAL95986.1"/>
    </source>
</evidence>
<dbReference type="InParanoid" id="A0A168L3H2"/>
<name>A0A168L3H2_ABSGL</name>
<protein>
    <submittedName>
        <fullName evidence="1">Uncharacterized protein</fullName>
    </submittedName>
</protein>
<dbReference type="Proteomes" id="UP000078561">
    <property type="component" value="Unassembled WGS sequence"/>
</dbReference>
<organism evidence="1">
    <name type="scientific">Absidia glauca</name>
    <name type="common">Pin mould</name>
    <dbReference type="NCBI Taxonomy" id="4829"/>
    <lineage>
        <taxon>Eukaryota</taxon>
        <taxon>Fungi</taxon>
        <taxon>Fungi incertae sedis</taxon>
        <taxon>Mucoromycota</taxon>
        <taxon>Mucoromycotina</taxon>
        <taxon>Mucoromycetes</taxon>
        <taxon>Mucorales</taxon>
        <taxon>Cunninghamellaceae</taxon>
        <taxon>Absidia</taxon>
    </lineage>
</organism>
<dbReference type="AlphaFoldDB" id="A0A168L3H2"/>
<keyword evidence="2" id="KW-1185">Reference proteome</keyword>
<reference evidence="1" key="1">
    <citation type="submission" date="2016-04" db="EMBL/GenBank/DDBJ databases">
        <authorList>
            <person name="Evans L.H."/>
            <person name="Alamgir A."/>
            <person name="Owens N."/>
            <person name="Weber N.D."/>
            <person name="Virtaneva K."/>
            <person name="Barbian K."/>
            <person name="Babar A."/>
            <person name="Rosenke K."/>
        </authorList>
    </citation>
    <scope>NUCLEOTIDE SEQUENCE [LARGE SCALE GENOMIC DNA]</scope>
    <source>
        <strain evidence="1">CBS 101.48</strain>
    </source>
</reference>
<evidence type="ECO:0000313" key="2">
    <source>
        <dbReference type="Proteomes" id="UP000078561"/>
    </source>
</evidence>
<accession>A0A168L3H2</accession>
<gene>
    <name evidence="1" type="primary">ABSGL_01327.1 scaffold 1223</name>
</gene>
<dbReference type="EMBL" id="LT550481">
    <property type="protein sequence ID" value="SAL95986.1"/>
    <property type="molecule type" value="Genomic_DNA"/>
</dbReference>